<accession>A0AAX4NHT3</accession>
<dbReference type="PROSITE" id="PS51352">
    <property type="entry name" value="THIOREDOXIN_2"/>
    <property type="match status" value="1"/>
</dbReference>
<evidence type="ECO:0000256" key="11">
    <source>
        <dbReference type="PIRSR" id="PIRSR000239-1"/>
    </source>
</evidence>
<name>A0AAX4NHT3_9ARCH</name>
<dbReference type="NCBIfam" id="NF006960">
    <property type="entry name" value="PRK09437.1"/>
    <property type="match status" value="1"/>
</dbReference>
<keyword evidence="3 13" id="KW-0575">Peroxidase</keyword>
<dbReference type="GeneID" id="95968222"/>
<dbReference type="EC" id="1.11.1.24" evidence="2"/>
<proteinExistence type="inferred from homology"/>
<keyword evidence="6" id="KW-1015">Disulfide bond</keyword>
<dbReference type="EMBL" id="CP133772">
    <property type="protein sequence ID" value="WYY00898.1"/>
    <property type="molecule type" value="Genomic_DNA"/>
</dbReference>
<dbReference type="Proteomes" id="UP001451606">
    <property type="component" value="Chromosome"/>
</dbReference>
<dbReference type="KEGG" id="omr:OXIME_001484"/>
<dbReference type="GO" id="GO:0008379">
    <property type="term" value="F:thioredoxin peroxidase activity"/>
    <property type="evidence" value="ECO:0007669"/>
    <property type="project" value="TreeGrafter"/>
</dbReference>
<dbReference type="CDD" id="cd03017">
    <property type="entry name" value="PRX_BCP"/>
    <property type="match status" value="1"/>
</dbReference>
<comment type="similarity">
    <text evidence="9">Belongs to the peroxiredoxin family. BCP/PrxQ subfamily.</text>
</comment>
<feature type="domain" description="Thioredoxin" evidence="12">
    <location>
        <begin position="4"/>
        <end position="146"/>
    </location>
</feature>
<evidence type="ECO:0000256" key="9">
    <source>
        <dbReference type="ARBA" id="ARBA00038489"/>
    </source>
</evidence>
<evidence type="ECO:0000256" key="5">
    <source>
        <dbReference type="ARBA" id="ARBA00023002"/>
    </source>
</evidence>
<dbReference type="GO" id="GO:0005737">
    <property type="term" value="C:cytoplasm"/>
    <property type="evidence" value="ECO:0007669"/>
    <property type="project" value="TreeGrafter"/>
</dbReference>
<comment type="catalytic activity">
    <reaction evidence="10">
        <text>a hydroperoxide + [thioredoxin]-dithiol = an alcohol + [thioredoxin]-disulfide + H2O</text>
        <dbReference type="Rhea" id="RHEA:62620"/>
        <dbReference type="Rhea" id="RHEA-COMP:10698"/>
        <dbReference type="Rhea" id="RHEA-COMP:10700"/>
        <dbReference type="ChEBI" id="CHEBI:15377"/>
        <dbReference type="ChEBI" id="CHEBI:29950"/>
        <dbReference type="ChEBI" id="CHEBI:30879"/>
        <dbReference type="ChEBI" id="CHEBI:35924"/>
        <dbReference type="ChEBI" id="CHEBI:50058"/>
        <dbReference type="EC" id="1.11.1.24"/>
    </reaction>
</comment>
<keyword evidence="7" id="KW-0676">Redox-active center</keyword>
<dbReference type="GO" id="GO:0045454">
    <property type="term" value="P:cell redox homeostasis"/>
    <property type="evidence" value="ECO:0007669"/>
    <property type="project" value="TreeGrafter"/>
</dbReference>
<feature type="active site" description="Cysteine sulfenic acid (-SOH) intermediate; for peroxidase activity" evidence="11">
    <location>
        <position position="46"/>
    </location>
</feature>
<evidence type="ECO:0000313" key="14">
    <source>
        <dbReference type="Proteomes" id="UP001451606"/>
    </source>
</evidence>
<protein>
    <recommendedName>
        <fullName evidence="2">thioredoxin-dependent peroxiredoxin</fullName>
        <ecNumber evidence="2">1.11.1.24</ecNumber>
    </recommendedName>
    <alternativeName>
        <fullName evidence="8">Thioredoxin peroxidase</fullName>
    </alternativeName>
</protein>
<dbReference type="SUPFAM" id="SSF52833">
    <property type="entry name" value="Thioredoxin-like"/>
    <property type="match status" value="1"/>
</dbReference>
<keyword evidence="14" id="KW-1185">Reference proteome</keyword>
<dbReference type="GO" id="GO:0034599">
    <property type="term" value="P:cellular response to oxidative stress"/>
    <property type="evidence" value="ECO:0007669"/>
    <property type="project" value="TreeGrafter"/>
</dbReference>
<sequence>MEILKEGDTAPDFTSVDQNGKPVRLSDFRGKPVVVYFYPKDDTPGCTKEACNFRDNFSEYQKAGVKVLGISVDDTNSHKKFEEKYQLNFTLVADHEKKIAEKYGVLGDRNAKRVTYLMDRDGKIMYVYPKVSPDEHAVEVMKKLKELKMVQ</sequence>
<reference evidence="13 14" key="1">
    <citation type="submission" date="2023-09" db="EMBL/GenBank/DDBJ databases">
        <authorList>
            <person name="Golyshina O.V."/>
            <person name="Lunev E.A."/>
            <person name="Bargiela R."/>
            <person name="Gaines M.C."/>
            <person name="Daum B."/>
            <person name="Bale N.J."/>
            <person name="Koenen M."/>
            <person name="Sinninghe Damst J.S."/>
            <person name="Yakimov M."/>
            <person name="Golyshin P.N."/>
        </authorList>
    </citation>
    <scope>NUCLEOTIDE SEQUENCE [LARGE SCALE GENOMIC DNA]</scope>
    <source>
        <strain evidence="13 14">M1</strain>
    </source>
</reference>
<evidence type="ECO:0000256" key="3">
    <source>
        <dbReference type="ARBA" id="ARBA00022559"/>
    </source>
</evidence>
<dbReference type="PANTHER" id="PTHR42801:SF4">
    <property type="entry name" value="AHPC_TSA FAMILY PROTEIN"/>
    <property type="match status" value="1"/>
</dbReference>
<dbReference type="InterPro" id="IPR050924">
    <property type="entry name" value="Peroxiredoxin_BCP/PrxQ"/>
</dbReference>
<dbReference type="PANTHER" id="PTHR42801">
    <property type="entry name" value="THIOREDOXIN-DEPENDENT PEROXIDE REDUCTASE"/>
    <property type="match status" value="1"/>
</dbReference>
<dbReference type="InterPro" id="IPR013766">
    <property type="entry name" value="Thioredoxin_domain"/>
</dbReference>
<comment type="subunit">
    <text evidence="1">Monomer.</text>
</comment>
<dbReference type="Gene3D" id="3.40.30.10">
    <property type="entry name" value="Glutaredoxin"/>
    <property type="match status" value="1"/>
</dbReference>
<keyword evidence="5 13" id="KW-0560">Oxidoreductase</keyword>
<evidence type="ECO:0000256" key="4">
    <source>
        <dbReference type="ARBA" id="ARBA00022862"/>
    </source>
</evidence>
<gene>
    <name evidence="13" type="primary">bcp</name>
    <name evidence="13" type="ORF">OXIME_001484</name>
</gene>
<evidence type="ECO:0000256" key="1">
    <source>
        <dbReference type="ARBA" id="ARBA00011245"/>
    </source>
</evidence>
<dbReference type="InterPro" id="IPR036249">
    <property type="entry name" value="Thioredoxin-like_sf"/>
</dbReference>
<evidence type="ECO:0000313" key="13">
    <source>
        <dbReference type="EMBL" id="WYY00898.1"/>
    </source>
</evidence>
<dbReference type="FunFam" id="3.40.30.10:FF:000007">
    <property type="entry name" value="Thioredoxin-dependent thiol peroxidase"/>
    <property type="match status" value="1"/>
</dbReference>
<evidence type="ECO:0000256" key="7">
    <source>
        <dbReference type="ARBA" id="ARBA00023284"/>
    </source>
</evidence>
<dbReference type="AlphaFoldDB" id="A0AAX4NHT3"/>
<organism evidence="13 14">
    <name type="scientific">Oxyplasma meridianum</name>
    <dbReference type="NCBI Taxonomy" id="3073602"/>
    <lineage>
        <taxon>Archaea</taxon>
        <taxon>Methanobacteriati</taxon>
        <taxon>Thermoplasmatota</taxon>
        <taxon>Thermoplasmata</taxon>
        <taxon>Thermoplasmatales</taxon>
        <taxon>Thermoplasmataceae</taxon>
        <taxon>Oxyplasma</taxon>
    </lineage>
</organism>
<evidence type="ECO:0000256" key="8">
    <source>
        <dbReference type="ARBA" id="ARBA00032824"/>
    </source>
</evidence>
<evidence type="ECO:0000256" key="10">
    <source>
        <dbReference type="ARBA" id="ARBA00049091"/>
    </source>
</evidence>
<keyword evidence="4" id="KW-0049">Antioxidant</keyword>
<dbReference type="InterPro" id="IPR024706">
    <property type="entry name" value="Peroxiredoxin_AhpC-typ"/>
</dbReference>
<dbReference type="Pfam" id="PF00578">
    <property type="entry name" value="AhpC-TSA"/>
    <property type="match status" value="1"/>
</dbReference>
<evidence type="ECO:0000256" key="6">
    <source>
        <dbReference type="ARBA" id="ARBA00023157"/>
    </source>
</evidence>
<dbReference type="PIRSF" id="PIRSF000239">
    <property type="entry name" value="AHPC"/>
    <property type="match status" value="1"/>
</dbReference>
<dbReference type="InterPro" id="IPR000866">
    <property type="entry name" value="AhpC/TSA"/>
</dbReference>
<evidence type="ECO:0000259" key="12">
    <source>
        <dbReference type="PROSITE" id="PS51352"/>
    </source>
</evidence>
<dbReference type="RefSeq" id="WP_393971224.1">
    <property type="nucleotide sequence ID" value="NZ_CP133772.1"/>
</dbReference>
<evidence type="ECO:0000256" key="2">
    <source>
        <dbReference type="ARBA" id="ARBA00013017"/>
    </source>
</evidence>